<comment type="function">
    <text evidence="6">Quinone reductase that provides resistance to thiol-specific stress caused by electrophilic quinones.</text>
</comment>
<dbReference type="Proteomes" id="UP000317940">
    <property type="component" value="Unassembled WGS sequence"/>
</dbReference>
<dbReference type="SUPFAM" id="SSF52218">
    <property type="entry name" value="Flavoproteins"/>
    <property type="match status" value="1"/>
</dbReference>
<dbReference type="OrthoDB" id="9805013at2"/>
<dbReference type="Gene3D" id="3.40.50.360">
    <property type="match status" value="1"/>
</dbReference>
<comment type="catalytic activity">
    <reaction evidence="5">
        <text>N,N-dimethyl-1,4-phenylenediamine + anthranilate + 2 NAD(+) = 2-(4-dimethylaminophenyl)diazenylbenzoate + 2 NADH + 2 H(+)</text>
        <dbReference type="Rhea" id="RHEA:55872"/>
        <dbReference type="ChEBI" id="CHEBI:15378"/>
        <dbReference type="ChEBI" id="CHEBI:15783"/>
        <dbReference type="ChEBI" id="CHEBI:16567"/>
        <dbReference type="ChEBI" id="CHEBI:57540"/>
        <dbReference type="ChEBI" id="CHEBI:57945"/>
        <dbReference type="ChEBI" id="CHEBI:71579"/>
        <dbReference type="EC" id="1.7.1.17"/>
    </reaction>
    <physiologicalReaction direction="right-to-left" evidence="5">
        <dbReference type="Rhea" id="RHEA:55874"/>
    </physiologicalReaction>
</comment>
<evidence type="ECO:0000256" key="3">
    <source>
        <dbReference type="ARBA" id="ARBA00023002"/>
    </source>
</evidence>
<keyword evidence="1 6" id="KW-0285">Flavoprotein</keyword>
<comment type="catalytic activity">
    <reaction evidence="6">
        <text>2 a quinone + NADH + H(+) = 2 a 1,4-benzosemiquinone + NAD(+)</text>
        <dbReference type="Rhea" id="RHEA:65952"/>
        <dbReference type="ChEBI" id="CHEBI:15378"/>
        <dbReference type="ChEBI" id="CHEBI:57540"/>
        <dbReference type="ChEBI" id="CHEBI:57945"/>
        <dbReference type="ChEBI" id="CHEBI:132124"/>
        <dbReference type="ChEBI" id="CHEBI:134225"/>
    </reaction>
</comment>
<feature type="binding site" evidence="6">
    <location>
        <position position="10"/>
    </location>
    <ligand>
        <name>FMN</name>
        <dbReference type="ChEBI" id="CHEBI:58210"/>
    </ligand>
</feature>
<comment type="cofactor">
    <cofactor evidence="6">
        <name>FMN</name>
        <dbReference type="ChEBI" id="CHEBI:58210"/>
    </cofactor>
    <text evidence="6">Binds 1 FMN per subunit.</text>
</comment>
<evidence type="ECO:0000256" key="2">
    <source>
        <dbReference type="ARBA" id="ARBA00022643"/>
    </source>
</evidence>
<dbReference type="EMBL" id="VIWT01000001">
    <property type="protein sequence ID" value="TWF98839.1"/>
    <property type="molecule type" value="Genomic_DNA"/>
</dbReference>
<dbReference type="GO" id="GO:0016652">
    <property type="term" value="F:oxidoreductase activity, acting on NAD(P)H as acceptor"/>
    <property type="evidence" value="ECO:0007669"/>
    <property type="project" value="UniProtKB-UniRule"/>
</dbReference>
<evidence type="ECO:0000256" key="5">
    <source>
        <dbReference type="ARBA" id="ARBA00048542"/>
    </source>
</evidence>
<evidence type="ECO:0000313" key="8">
    <source>
        <dbReference type="EMBL" id="TWF98839.1"/>
    </source>
</evidence>
<keyword evidence="3 6" id="KW-0560">Oxidoreductase</keyword>
<feature type="binding site" evidence="6">
    <location>
        <begin position="96"/>
        <end position="99"/>
    </location>
    <ligand>
        <name>FMN</name>
        <dbReference type="ChEBI" id="CHEBI:58210"/>
    </ligand>
</feature>
<dbReference type="GO" id="GO:0009055">
    <property type="term" value="F:electron transfer activity"/>
    <property type="evidence" value="ECO:0007669"/>
    <property type="project" value="UniProtKB-UniRule"/>
</dbReference>
<dbReference type="PANTHER" id="PTHR43741:SF4">
    <property type="entry name" value="FMN-DEPENDENT NADH:QUINONE OXIDOREDUCTASE"/>
    <property type="match status" value="1"/>
</dbReference>
<proteinExistence type="inferred from homology"/>
<comment type="caution">
    <text evidence="8">The sequence shown here is derived from an EMBL/GenBank/DDBJ whole genome shotgun (WGS) entry which is preliminary data.</text>
</comment>
<organism evidence="8 9">
    <name type="scientific">Kitasatospora viridis</name>
    <dbReference type="NCBI Taxonomy" id="281105"/>
    <lineage>
        <taxon>Bacteria</taxon>
        <taxon>Bacillati</taxon>
        <taxon>Actinomycetota</taxon>
        <taxon>Actinomycetes</taxon>
        <taxon>Kitasatosporales</taxon>
        <taxon>Streptomycetaceae</taxon>
        <taxon>Kitasatospora</taxon>
    </lineage>
</organism>
<keyword evidence="2 6" id="KW-0288">FMN</keyword>
<dbReference type="AlphaFoldDB" id="A0A561UHJ5"/>
<dbReference type="EC" id="1.6.5.-" evidence="6"/>
<comment type="caution">
    <text evidence="6">Lacks conserved residue(s) required for the propagation of feature annotation.</text>
</comment>
<reference evidence="8 9" key="1">
    <citation type="submission" date="2019-06" db="EMBL/GenBank/DDBJ databases">
        <title>Sequencing the genomes of 1000 actinobacteria strains.</title>
        <authorList>
            <person name="Klenk H.-P."/>
        </authorList>
    </citation>
    <scope>NUCLEOTIDE SEQUENCE [LARGE SCALE GENOMIC DNA]</scope>
    <source>
        <strain evidence="8 9">DSM 44826</strain>
    </source>
</reference>
<dbReference type="RefSeq" id="WP_145905201.1">
    <property type="nucleotide sequence ID" value="NZ_BAAAMZ010000012.1"/>
</dbReference>
<dbReference type="InterPro" id="IPR050104">
    <property type="entry name" value="FMN-dep_NADH:Q_OxRdtase_AzoR1"/>
</dbReference>
<evidence type="ECO:0000259" key="7">
    <source>
        <dbReference type="Pfam" id="PF02525"/>
    </source>
</evidence>
<evidence type="ECO:0000256" key="1">
    <source>
        <dbReference type="ARBA" id="ARBA00022630"/>
    </source>
</evidence>
<sequence length="216" mass="22431">MATLLHIDSSALPGNSVSRELTAAFAAEWRAAHPEGTVIHRDLAAAPVPHLGEAAILAAFVPADQRTAEQQAAFALREELLTELEQADAVVIGTPMYNFSVPSALKAWIDHVVVAGRTLGGAATVAGKPVTVLAARGGGYGPGSPREEFEFTTTYLEKALTGLLGVTVDTVATEFTLARINPAMAEFIDTADELKAQALKESALKGRAAAEAATAA</sequence>
<comment type="function">
    <text evidence="6">Also exhibits azoreductase activity. Catalyzes the reductive cleavage of the azo bond in aromatic azo compounds to the corresponding amines.</text>
</comment>
<keyword evidence="9" id="KW-1185">Reference proteome</keyword>
<dbReference type="GO" id="GO:0016655">
    <property type="term" value="F:oxidoreductase activity, acting on NAD(P)H, quinone or similar compound as acceptor"/>
    <property type="evidence" value="ECO:0007669"/>
    <property type="project" value="InterPro"/>
</dbReference>
<feature type="domain" description="Flavodoxin-like fold" evidence="7">
    <location>
        <begin position="3"/>
        <end position="173"/>
    </location>
</feature>
<feature type="binding site" evidence="6">
    <location>
        <begin position="16"/>
        <end position="18"/>
    </location>
    <ligand>
        <name>FMN</name>
        <dbReference type="ChEBI" id="CHEBI:58210"/>
    </ligand>
</feature>
<dbReference type="InterPro" id="IPR003680">
    <property type="entry name" value="Flavodoxin_fold"/>
</dbReference>
<accession>A0A561UHJ5</accession>
<evidence type="ECO:0000256" key="6">
    <source>
        <dbReference type="HAMAP-Rule" id="MF_01216"/>
    </source>
</evidence>
<comment type="similarity">
    <text evidence="6">Belongs to the azoreductase type 1 family.</text>
</comment>
<dbReference type="Pfam" id="PF02525">
    <property type="entry name" value="Flavodoxin_2"/>
    <property type="match status" value="1"/>
</dbReference>
<dbReference type="InterPro" id="IPR023048">
    <property type="entry name" value="NADH:quinone_OxRdtase_FMN_depd"/>
</dbReference>
<dbReference type="HAMAP" id="MF_01216">
    <property type="entry name" value="Azoreductase_type1"/>
    <property type="match status" value="1"/>
</dbReference>
<protein>
    <recommendedName>
        <fullName evidence="6">FMN dependent NADH:quinone oxidoreductase</fullName>
        <ecNumber evidence="6">1.6.5.-</ecNumber>
    </recommendedName>
    <alternativeName>
        <fullName evidence="6">Azo-dye reductase</fullName>
    </alternativeName>
    <alternativeName>
        <fullName evidence="6">FMN-dependent NADH-azo compound oxidoreductase</fullName>
    </alternativeName>
    <alternativeName>
        <fullName evidence="6">FMN-dependent NADH-azoreductase</fullName>
        <ecNumber evidence="6">1.7.1.17</ecNumber>
    </alternativeName>
</protein>
<dbReference type="EC" id="1.7.1.17" evidence="6"/>
<gene>
    <name evidence="6" type="primary">azoR</name>
    <name evidence="8" type="ORF">FHX73_112666</name>
</gene>
<name>A0A561UHJ5_9ACTN</name>
<dbReference type="PANTHER" id="PTHR43741">
    <property type="entry name" value="FMN-DEPENDENT NADH-AZOREDUCTASE 1"/>
    <property type="match status" value="1"/>
</dbReference>
<keyword evidence="4 6" id="KW-0520">NAD</keyword>
<comment type="subunit">
    <text evidence="6">Homodimer.</text>
</comment>
<dbReference type="InterPro" id="IPR029039">
    <property type="entry name" value="Flavoprotein-like_sf"/>
</dbReference>
<evidence type="ECO:0000313" key="9">
    <source>
        <dbReference type="Proteomes" id="UP000317940"/>
    </source>
</evidence>
<evidence type="ECO:0000256" key="4">
    <source>
        <dbReference type="ARBA" id="ARBA00023027"/>
    </source>
</evidence>
<dbReference type="GO" id="GO:0010181">
    <property type="term" value="F:FMN binding"/>
    <property type="evidence" value="ECO:0007669"/>
    <property type="project" value="UniProtKB-UniRule"/>
</dbReference>